<feature type="domain" description="Right handed beta helix" evidence="4">
    <location>
        <begin position="325"/>
        <end position="474"/>
    </location>
</feature>
<evidence type="ECO:0000256" key="1">
    <source>
        <dbReference type="SAM" id="MobiDB-lite"/>
    </source>
</evidence>
<dbReference type="InterPro" id="IPR012334">
    <property type="entry name" value="Pectin_lyas_fold"/>
</dbReference>
<organism evidence="5 6">
    <name type="scientific">Wenjunlia vitaminophila</name>
    <name type="common">Streptomyces vitaminophilus</name>
    <dbReference type="NCBI Taxonomy" id="76728"/>
    <lineage>
        <taxon>Bacteria</taxon>
        <taxon>Bacillati</taxon>
        <taxon>Actinomycetota</taxon>
        <taxon>Actinomycetes</taxon>
        <taxon>Kitasatosporales</taxon>
        <taxon>Streptomycetaceae</taxon>
        <taxon>Wenjunlia</taxon>
    </lineage>
</organism>
<proteinExistence type="predicted"/>
<protein>
    <submittedName>
        <fullName evidence="5">Acyltransferase</fullName>
    </submittedName>
</protein>
<evidence type="ECO:0000259" key="4">
    <source>
        <dbReference type="Pfam" id="PF13229"/>
    </source>
</evidence>
<dbReference type="SMART" id="SM00710">
    <property type="entry name" value="PbH1"/>
    <property type="match status" value="6"/>
</dbReference>
<dbReference type="InterPro" id="IPR001478">
    <property type="entry name" value="PDZ"/>
</dbReference>
<evidence type="ECO:0000313" key="5">
    <source>
        <dbReference type="EMBL" id="KRV48309.1"/>
    </source>
</evidence>
<keyword evidence="6" id="KW-1185">Reference proteome</keyword>
<dbReference type="AlphaFoldDB" id="A0A0T6LQJ7"/>
<dbReference type="PANTHER" id="PTHR36453:SF1">
    <property type="entry name" value="RIGHT HANDED BETA HELIX DOMAIN-CONTAINING PROTEIN"/>
    <property type="match status" value="1"/>
</dbReference>
<feature type="domain" description="PDZ" evidence="3">
    <location>
        <begin position="715"/>
        <end position="794"/>
    </location>
</feature>
<name>A0A0T6LQJ7_WENVI</name>
<dbReference type="Pfam" id="PF13180">
    <property type="entry name" value="PDZ_2"/>
    <property type="match status" value="1"/>
</dbReference>
<dbReference type="GO" id="GO:0016746">
    <property type="term" value="F:acyltransferase activity"/>
    <property type="evidence" value="ECO:0007669"/>
    <property type="project" value="UniProtKB-KW"/>
</dbReference>
<sequence length="919" mass="100664">MALTTAALAAGLVLLPTAPADASASVRLYVSPVGNDQAQGTVNHPFRTIERAQRAVRALTLTKRVAVQVVVRGGTYHLPRTLTFGPQDSGTAAAPVSYTAAPGEKVVLSGGRVLKPRWRTHSGDVKVADIGTGLAFDELFLDGERQVLARYPNYDPSQAILGGTAADAISPARVATWKNPTTALVRALHQHMWGGNSFRVTGVNEDGTAKLDWVGDNNRGSGMHGSYLMVENVFEELDAPGEWFYDKDAGKLYLYAPEGADLSTSRIETAEREELIRVQGESPERPVRHLTFSGFTFTQTHRTLFTRPYEKLQLGDWAIARTGAAYLKNTEHVDIRNSRFDQVGGNAVFLDGYNRHDVVSDNEFSHSGASDVAVIGNPDAVRDPSTWDDFRRTLTDTTPGPKSENYPRDIRISDNWMHDNGQFEKQTSGVQISMSRRITVSGNTIHDGPRACVDVNDGTWGGHVIENNDIFNCVKETSDHGPFNAWGRDRFWPLDADDATKKSYAKLDAMETTVIRHNRIWHSSQWDIDLDDGSSNYLIEDNLLLNGGVKLREGFYRTVRNNIFVNGGGHFHVWYADNGDVVEKNVFVTDDPYDLISVDLAKSKPLIDRNLFWNNGKPVADINESWRAAGLDVNSLVADPLFTGTSPFSDLGKLDYTVQDDSPALQLGFQNISMTGFGRQGAPTPPPLQWRVVPPDPYKALPEPLLGARATQIYSDEIKSAVALGDYDGLYLKSVPDTSHAYAQGLRTNDVIRQINGQEVTDRNSFWTAYNRLPGGSTFTLGVWRNQAAVEVTLAKPSGVEVINNTSGVAYSEGWGFSPNRGAGDLVDDVQYTTTDGASASLTFHGTGITVLGEKYSDQGDVEVFLDGVSQGLVDTTSAERQVQQAIFTVEGLPRGEHTVQIVKRSGVYATLDGFTLHT</sequence>
<comment type="caution">
    <text evidence="5">The sequence shown here is derived from an EMBL/GenBank/DDBJ whole genome shotgun (WGS) entry which is preliminary data.</text>
</comment>
<dbReference type="Gene3D" id="2.160.20.10">
    <property type="entry name" value="Single-stranded right-handed beta-helix, Pectin lyase-like"/>
    <property type="match status" value="3"/>
</dbReference>
<evidence type="ECO:0000259" key="3">
    <source>
        <dbReference type="Pfam" id="PF13180"/>
    </source>
</evidence>
<dbReference type="EMBL" id="LLZU01000025">
    <property type="protein sequence ID" value="KRV48309.1"/>
    <property type="molecule type" value="Genomic_DNA"/>
</dbReference>
<reference evidence="5 6" key="1">
    <citation type="submission" date="2015-10" db="EMBL/GenBank/DDBJ databases">
        <title>Draft genome sequence of pyrrolomycin-producing Streptomyces vitaminophilus.</title>
        <authorList>
            <person name="Graham D.E."/>
            <person name="Mahan K.M."/>
            <person name="Klingeman D.M."/>
            <person name="Hettich R.L."/>
            <person name="Parry R.J."/>
        </authorList>
    </citation>
    <scope>NUCLEOTIDE SEQUENCE [LARGE SCALE GENOMIC DNA]</scope>
    <source>
        <strain evidence="5 6">ATCC 31673</strain>
    </source>
</reference>
<accession>A0A0T6LQJ7</accession>
<keyword evidence="5" id="KW-0808">Transferase</keyword>
<dbReference type="InterPro" id="IPR011050">
    <property type="entry name" value="Pectin_lyase_fold/virulence"/>
</dbReference>
<gene>
    <name evidence="5" type="ORF">AQ490_25170</name>
</gene>
<keyword evidence="2" id="KW-0732">Signal</keyword>
<keyword evidence="5" id="KW-0012">Acyltransferase</keyword>
<dbReference type="Gene3D" id="2.30.42.10">
    <property type="match status" value="1"/>
</dbReference>
<feature type="signal peptide" evidence="2">
    <location>
        <begin position="1"/>
        <end position="22"/>
    </location>
</feature>
<dbReference type="STRING" id="76728.AQ490_25170"/>
<evidence type="ECO:0000313" key="6">
    <source>
        <dbReference type="Proteomes" id="UP000050867"/>
    </source>
</evidence>
<dbReference type="RefSeq" id="WP_018382076.1">
    <property type="nucleotide sequence ID" value="NZ_LLZU01000025.1"/>
</dbReference>
<dbReference type="SUPFAM" id="SSF50156">
    <property type="entry name" value="PDZ domain-like"/>
    <property type="match status" value="1"/>
</dbReference>
<feature type="chain" id="PRO_5006670618" evidence="2">
    <location>
        <begin position="23"/>
        <end position="919"/>
    </location>
</feature>
<dbReference type="PANTHER" id="PTHR36453">
    <property type="entry name" value="SECRETED PROTEIN-RELATED"/>
    <property type="match status" value="1"/>
</dbReference>
<dbReference type="SUPFAM" id="SSF51126">
    <property type="entry name" value="Pectin lyase-like"/>
    <property type="match status" value="1"/>
</dbReference>
<dbReference type="eggNOG" id="COG0265">
    <property type="taxonomic scope" value="Bacteria"/>
</dbReference>
<dbReference type="Proteomes" id="UP000050867">
    <property type="component" value="Unassembled WGS sequence"/>
</dbReference>
<dbReference type="InterPro" id="IPR006626">
    <property type="entry name" value="PbH1"/>
</dbReference>
<dbReference type="Pfam" id="PF13229">
    <property type="entry name" value="Beta_helix"/>
    <property type="match status" value="1"/>
</dbReference>
<dbReference type="Gene3D" id="2.60.120.260">
    <property type="entry name" value="Galactose-binding domain-like"/>
    <property type="match status" value="1"/>
</dbReference>
<dbReference type="InterPro" id="IPR039448">
    <property type="entry name" value="Beta_helix"/>
</dbReference>
<dbReference type="InterPro" id="IPR036034">
    <property type="entry name" value="PDZ_sf"/>
</dbReference>
<feature type="region of interest" description="Disordered" evidence="1">
    <location>
        <begin position="386"/>
        <end position="409"/>
    </location>
</feature>
<evidence type="ECO:0000256" key="2">
    <source>
        <dbReference type="SAM" id="SignalP"/>
    </source>
</evidence>